<feature type="domain" description="Glycoside hydrolase family 20 catalytic" evidence="7">
    <location>
        <begin position="117"/>
        <end position="265"/>
    </location>
</feature>
<evidence type="ECO:0000256" key="4">
    <source>
        <dbReference type="ARBA" id="ARBA00022801"/>
    </source>
</evidence>
<protein>
    <recommendedName>
        <fullName evidence="3">beta-N-acetylhexosaminidase</fullName>
        <ecNumber evidence="3">3.2.1.52</ecNumber>
    </recommendedName>
</protein>
<comment type="catalytic activity">
    <reaction evidence="1">
        <text>Hydrolysis of terminal non-reducing N-acetyl-D-hexosamine residues in N-acetyl-beta-D-hexosaminides.</text>
        <dbReference type="EC" id="3.2.1.52"/>
    </reaction>
</comment>
<dbReference type="AlphaFoldDB" id="A0A023AY45"/>
<accession>A0A023AY45</accession>
<gene>
    <name evidence="9" type="ORF">GNI_182110</name>
</gene>
<keyword evidence="5" id="KW-0326">Glycosidase</keyword>
<dbReference type="InterPro" id="IPR029018">
    <property type="entry name" value="Hex-like_dom2"/>
</dbReference>
<evidence type="ECO:0000256" key="3">
    <source>
        <dbReference type="ARBA" id="ARBA00012663"/>
    </source>
</evidence>
<dbReference type="OrthoDB" id="428480at2759"/>
<evidence type="ECO:0000256" key="1">
    <source>
        <dbReference type="ARBA" id="ARBA00001231"/>
    </source>
</evidence>
<dbReference type="Pfam" id="PF02838">
    <property type="entry name" value="Glyco_hydro_20b"/>
    <property type="match status" value="1"/>
</dbReference>
<dbReference type="VEuPathDB" id="CryptoDB:GNI_182110"/>
<dbReference type="GO" id="GO:0005975">
    <property type="term" value="P:carbohydrate metabolic process"/>
    <property type="evidence" value="ECO:0007669"/>
    <property type="project" value="InterPro"/>
</dbReference>
<organism evidence="9 10">
    <name type="scientific">Gregarina niphandrodes</name>
    <name type="common">Septate eugregarine</name>
    <dbReference type="NCBI Taxonomy" id="110365"/>
    <lineage>
        <taxon>Eukaryota</taxon>
        <taxon>Sar</taxon>
        <taxon>Alveolata</taxon>
        <taxon>Apicomplexa</taxon>
        <taxon>Conoidasida</taxon>
        <taxon>Gregarinasina</taxon>
        <taxon>Eugregarinorida</taxon>
        <taxon>Gregarinidae</taxon>
        <taxon>Gregarina</taxon>
    </lineage>
</organism>
<dbReference type="GO" id="GO:0016020">
    <property type="term" value="C:membrane"/>
    <property type="evidence" value="ECO:0007669"/>
    <property type="project" value="TreeGrafter"/>
</dbReference>
<comment type="caution">
    <text evidence="9">The sequence shown here is derived from an EMBL/GenBank/DDBJ whole genome shotgun (WGS) entry which is preliminary data.</text>
</comment>
<dbReference type="InterPro" id="IPR025705">
    <property type="entry name" value="Beta_hexosaminidase_sua/sub"/>
</dbReference>
<dbReference type="SUPFAM" id="SSF51445">
    <property type="entry name" value="(Trans)glycosidases"/>
    <property type="match status" value="1"/>
</dbReference>
<dbReference type="PANTHER" id="PTHR22600">
    <property type="entry name" value="BETA-HEXOSAMINIDASE"/>
    <property type="match status" value="1"/>
</dbReference>
<keyword evidence="4 9" id="KW-0378">Hydrolase</keyword>
<dbReference type="RefSeq" id="XP_011133527.1">
    <property type="nucleotide sequence ID" value="XM_011135225.1"/>
</dbReference>
<comment type="similarity">
    <text evidence="2">Belongs to the glycosyl hydrolase 20 family.</text>
</comment>
<feature type="active site" description="Proton donor" evidence="6">
    <location>
        <position position="260"/>
    </location>
</feature>
<evidence type="ECO:0000259" key="8">
    <source>
        <dbReference type="Pfam" id="PF02838"/>
    </source>
</evidence>
<dbReference type="InterPro" id="IPR015882">
    <property type="entry name" value="HEX_bac_N"/>
</dbReference>
<evidence type="ECO:0000313" key="9">
    <source>
        <dbReference type="EMBL" id="EZG43215.1"/>
    </source>
</evidence>
<evidence type="ECO:0000256" key="2">
    <source>
        <dbReference type="ARBA" id="ARBA00006285"/>
    </source>
</evidence>
<evidence type="ECO:0000256" key="5">
    <source>
        <dbReference type="ARBA" id="ARBA00023295"/>
    </source>
</evidence>
<sequence length="322" mass="35639">MSAASTIAFTDQSLEAVASQFVADVEGYTLAATSATTGTAAFLLTLTQEDVDIEKAQFPNEAYKIVFENGRVTVMARASTGVLWGTKTLLQLAKQVNYQWPTSGYIFDEPNDERRWFGVDCARHYFEPDFLKAVIRRGSNLKMNGLLLHAVDSEAFRYDIGKYPGLAPAGHGYNETVIGDLVDYGRKYGVEVMPGFEFPGHSAAMNLYFDVGVLLPGYESITVFVTDVTNNSTLDIVHDLISTVVPWFKQPKYIHLGGDEVPESIMQMYSPFLQMIGGSAFQDDVMLKCGFDAIALTAAKQWNRDTSQVYKSKTEFEALTEA</sequence>
<dbReference type="GeneID" id="22916099"/>
<dbReference type="Pfam" id="PF00728">
    <property type="entry name" value="Glyco_hydro_20"/>
    <property type="match status" value="1"/>
</dbReference>
<dbReference type="InterPro" id="IPR017853">
    <property type="entry name" value="GH"/>
</dbReference>
<proteinExistence type="inferred from homology"/>
<evidence type="ECO:0000313" key="10">
    <source>
        <dbReference type="Proteomes" id="UP000019763"/>
    </source>
</evidence>
<evidence type="ECO:0000259" key="7">
    <source>
        <dbReference type="Pfam" id="PF00728"/>
    </source>
</evidence>
<dbReference type="PANTHER" id="PTHR22600:SF57">
    <property type="entry name" value="BETA-N-ACETYLHEXOSAMINIDASE"/>
    <property type="match status" value="1"/>
</dbReference>
<feature type="domain" description="Beta-hexosaminidase bacterial type N-terminal" evidence="8">
    <location>
        <begin position="3"/>
        <end position="96"/>
    </location>
</feature>
<dbReference type="PRINTS" id="PR00738">
    <property type="entry name" value="GLHYDRLASE20"/>
</dbReference>
<keyword evidence="10" id="KW-1185">Reference proteome</keyword>
<reference evidence="9" key="1">
    <citation type="submission" date="2013-12" db="EMBL/GenBank/DDBJ databases">
        <authorList>
            <person name="Omoto C.K."/>
            <person name="Sibley D."/>
            <person name="Venepally P."/>
            <person name="Hadjithomas M."/>
            <person name="Karamycheva S."/>
            <person name="Brunk B."/>
            <person name="Roos D."/>
            <person name="Caler E."/>
            <person name="Lorenzi H."/>
        </authorList>
    </citation>
    <scope>NUCLEOTIDE SEQUENCE</scope>
</reference>
<name>A0A023AY45_GRENI</name>
<dbReference type="GO" id="GO:0004563">
    <property type="term" value="F:beta-N-acetylhexosaminidase activity"/>
    <property type="evidence" value="ECO:0007669"/>
    <property type="project" value="UniProtKB-EC"/>
</dbReference>
<dbReference type="EMBL" id="AFNH02001377">
    <property type="protein sequence ID" value="EZG43215.1"/>
    <property type="molecule type" value="Genomic_DNA"/>
</dbReference>
<dbReference type="eggNOG" id="KOG2499">
    <property type="taxonomic scope" value="Eukaryota"/>
</dbReference>
<dbReference type="Gene3D" id="3.30.379.10">
    <property type="entry name" value="Chitobiase/beta-hexosaminidase domain 2-like"/>
    <property type="match status" value="1"/>
</dbReference>
<dbReference type="Gene3D" id="3.20.20.80">
    <property type="entry name" value="Glycosidases"/>
    <property type="match status" value="1"/>
</dbReference>
<dbReference type="InterPro" id="IPR015883">
    <property type="entry name" value="Glyco_hydro_20_cat"/>
</dbReference>
<dbReference type="SUPFAM" id="SSF55545">
    <property type="entry name" value="beta-N-acetylhexosaminidase-like domain"/>
    <property type="match status" value="1"/>
</dbReference>
<dbReference type="GO" id="GO:0030203">
    <property type="term" value="P:glycosaminoglycan metabolic process"/>
    <property type="evidence" value="ECO:0007669"/>
    <property type="project" value="TreeGrafter"/>
</dbReference>
<evidence type="ECO:0000256" key="6">
    <source>
        <dbReference type="PIRSR" id="PIRSR625705-1"/>
    </source>
</evidence>
<dbReference type="EC" id="3.2.1.52" evidence="3"/>
<dbReference type="Proteomes" id="UP000019763">
    <property type="component" value="Unassembled WGS sequence"/>
</dbReference>